<reference evidence="1 2" key="1">
    <citation type="submission" date="2018-02" db="EMBL/GenBank/DDBJ databases">
        <title>Draft genome sequences of Elsinoe sp., causing black scab on jojoba.</title>
        <authorList>
            <person name="Stodart B."/>
            <person name="Jeffress S."/>
            <person name="Ash G."/>
            <person name="Arun Chinnappa K."/>
        </authorList>
    </citation>
    <scope>NUCLEOTIDE SEQUENCE [LARGE SCALE GENOMIC DNA]</scope>
    <source>
        <strain evidence="1 2">Hillstone_2</strain>
    </source>
</reference>
<evidence type="ECO:0000313" key="1">
    <source>
        <dbReference type="EMBL" id="TKX18745.1"/>
    </source>
</evidence>
<organism evidence="1 2">
    <name type="scientific">Elsinoe australis</name>
    <dbReference type="NCBI Taxonomy" id="40998"/>
    <lineage>
        <taxon>Eukaryota</taxon>
        <taxon>Fungi</taxon>
        <taxon>Dikarya</taxon>
        <taxon>Ascomycota</taxon>
        <taxon>Pezizomycotina</taxon>
        <taxon>Dothideomycetes</taxon>
        <taxon>Dothideomycetidae</taxon>
        <taxon>Myriangiales</taxon>
        <taxon>Elsinoaceae</taxon>
        <taxon>Elsinoe</taxon>
    </lineage>
</organism>
<comment type="caution">
    <text evidence="1">The sequence shown here is derived from an EMBL/GenBank/DDBJ whole genome shotgun (WGS) entry which is preliminary data.</text>
</comment>
<protein>
    <submittedName>
        <fullName evidence="1">Uncharacterized protein</fullName>
    </submittedName>
</protein>
<dbReference type="EMBL" id="PTQR01000126">
    <property type="protein sequence ID" value="TKX18745.1"/>
    <property type="molecule type" value="Genomic_DNA"/>
</dbReference>
<name>A0A4U7APC1_9PEZI</name>
<sequence>MLHSENKGLMLIRRVRFGELLVDNGSYGVSTDAMSTEADDDTEDELREALCCVAYRVLDLLPRNVLDELDTLLPPRVPLLWYERSLYSQQHLRSMHIRSLERDYSKQDVSDTAKNGPNAFFDRNRLDS</sequence>
<dbReference type="AlphaFoldDB" id="A0A4U7APC1"/>
<proteinExistence type="predicted"/>
<accession>A0A4U7APC1</accession>
<dbReference type="Proteomes" id="UP000308133">
    <property type="component" value="Unassembled WGS sequence"/>
</dbReference>
<gene>
    <name evidence="1" type="ORF">C1H76_9006</name>
</gene>
<evidence type="ECO:0000313" key="2">
    <source>
        <dbReference type="Proteomes" id="UP000308133"/>
    </source>
</evidence>